<dbReference type="PROSITE" id="PS50878">
    <property type="entry name" value="RT_POL"/>
    <property type="match status" value="1"/>
</dbReference>
<evidence type="ECO:0000313" key="3">
    <source>
        <dbReference type="Proteomes" id="UP000499080"/>
    </source>
</evidence>
<evidence type="ECO:0000259" key="1">
    <source>
        <dbReference type="PROSITE" id="PS50878"/>
    </source>
</evidence>
<protein>
    <submittedName>
        <fullName evidence="2">Transposon Ty3-G Gag-Pol polyprotein</fullName>
    </submittedName>
</protein>
<dbReference type="Proteomes" id="UP000499080">
    <property type="component" value="Unassembled WGS sequence"/>
</dbReference>
<accession>A0A4Y2ILM1</accession>
<dbReference type="GO" id="GO:0071897">
    <property type="term" value="P:DNA biosynthetic process"/>
    <property type="evidence" value="ECO:0007669"/>
    <property type="project" value="UniProtKB-ARBA"/>
</dbReference>
<dbReference type="Pfam" id="PF00078">
    <property type="entry name" value="RVT_1"/>
    <property type="match status" value="1"/>
</dbReference>
<evidence type="ECO:0000313" key="2">
    <source>
        <dbReference type="EMBL" id="GBM78109.1"/>
    </source>
</evidence>
<dbReference type="Gene3D" id="3.30.70.270">
    <property type="match status" value="1"/>
</dbReference>
<dbReference type="InterPro" id="IPR053134">
    <property type="entry name" value="RNA-dir_DNA_polymerase"/>
</dbReference>
<organism evidence="2 3">
    <name type="scientific">Araneus ventricosus</name>
    <name type="common">Orbweaver spider</name>
    <name type="synonym">Epeira ventricosa</name>
    <dbReference type="NCBI Taxonomy" id="182803"/>
    <lineage>
        <taxon>Eukaryota</taxon>
        <taxon>Metazoa</taxon>
        <taxon>Ecdysozoa</taxon>
        <taxon>Arthropoda</taxon>
        <taxon>Chelicerata</taxon>
        <taxon>Arachnida</taxon>
        <taxon>Araneae</taxon>
        <taxon>Araneomorphae</taxon>
        <taxon>Entelegynae</taxon>
        <taxon>Araneoidea</taxon>
        <taxon>Araneidae</taxon>
        <taxon>Araneus</taxon>
    </lineage>
</organism>
<dbReference type="EMBL" id="BGPR01002732">
    <property type="protein sequence ID" value="GBM78109.1"/>
    <property type="molecule type" value="Genomic_DNA"/>
</dbReference>
<dbReference type="PANTHER" id="PTHR24559">
    <property type="entry name" value="TRANSPOSON TY3-I GAG-POL POLYPROTEIN"/>
    <property type="match status" value="1"/>
</dbReference>
<dbReference type="Gene3D" id="3.10.10.10">
    <property type="entry name" value="HIV Type 1 Reverse Transcriptase, subunit A, domain 1"/>
    <property type="match status" value="1"/>
</dbReference>
<dbReference type="OrthoDB" id="6432810at2759"/>
<sequence>MILVDVAGKDPRPCIDYRKFNKKSKTQFFALPNIEQIVETVAATKYISVLDLTKGYWRIPLTPKAQRIATFVTSFGTFRPLRRPFGPKNAPFTFSKMMADILHGCDHFAVPYLDDFAIYSNSWEEILVI</sequence>
<dbReference type="SUPFAM" id="SSF56672">
    <property type="entry name" value="DNA/RNA polymerases"/>
    <property type="match status" value="1"/>
</dbReference>
<dbReference type="InterPro" id="IPR043502">
    <property type="entry name" value="DNA/RNA_pol_sf"/>
</dbReference>
<dbReference type="InterPro" id="IPR000477">
    <property type="entry name" value="RT_dom"/>
</dbReference>
<dbReference type="PANTHER" id="PTHR24559:SF454">
    <property type="entry name" value="RIBONUCLEASE H"/>
    <property type="match status" value="1"/>
</dbReference>
<proteinExistence type="predicted"/>
<feature type="domain" description="Reverse transcriptase" evidence="1">
    <location>
        <begin position="1"/>
        <end position="129"/>
    </location>
</feature>
<keyword evidence="3" id="KW-1185">Reference proteome</keyword>
<name>A0A4Y2ILM1_ARAVE</name>
<gene>
    <name evidence="2" type="primary">TY3B-G_820</name>
    <name evidence="2" type="ORF">AVEN_132243_1</name>
</gene>
<dbReference type="AlphaFoldDB" id="A0A4Y2ILM1"/>
<reference evidence="2 3" key="1">
    <citation type="journal article" date="2019" name="Sci. Rep.">
        <title>Orb-weaving spider Araneus ventricosus genome elucidates the spidroin gene catalogue.</title>
        <authorList>
            <person name="Kono N."/>
            <person name="Nakamura H."/>
            <person name="Ohtoshi R."/>
            <person name="Moran D.A.P."/>
            <person name="Shinohara A."/>
            <person name="Yoshida Y."/>
            <person name="Fujiwara M."/>
            <person name="Mori M."/>
            <person name="Tomita M."/>
            <person name="Arakawa K."/>
        </authorList>
    </citation>
    <scope>NUCLEOTIDE SEQUENCE [LARGE SCALE GENOMIC DNA]</scope>
</reference>
<dbReference type="CDD" id="cd01647">
    <property type="entry name" value="RT_LTR"/>
    <property type="match status" value="1"/>
</dbReference>
<comment type="caution">
    <text evidence="2">The sequence shown here is derived from an EMBL/GenBank/DDBJ whole genome shotgun (WGS) entry which is preliminary data.</text>
</comment>
<dbReference type="InterPro" id="IPR043128">
    <property type="entry name" value="Rev_trsase/Diguanyl_cyclase"/>
</dbReference>